<keyword evidence="8" id="KW-0862">Zinc</keyword>
<evidence type="ECO:0000256" key="3">
    <source>
        <dbReference type="ARBA" id="ARBA00012483"/>
    </source>
</evidence>
<dbReference type="Proteomes" id="UP000467841">
    <property type="component" value="Unassembled WGS sequence"/>
</dbReference>
<dbReference type="InterPro" id="IPR013083">
    <property type="entry name" value="Znf_RING/FYVE/PHD"/>
</dbReference>
<dbReference type="EMBL" id="CACVBM020001331">
    <property type="protein sequence ID" value="CAA7045877.1"/>
    <property type="molecule type" value="Genomic_DNA"/>
</dbReference>
<dbReference type="InterPro" id="IPR001841">
    <property type="entry name" value="Znf_RING"/>
</dbReference>
<evidence type="ECO:0000256" key="2">
    <source>
        <dbReference type="ARBA" id="ARBA00004906"/>
    </source>
</evidence>
<evidence type="ECO:0000256" key="5">
    <source>
        <dbReference type="ARBA" id="ARBA00022723"/>
    </source>
</evidence>
<feature type="domain" description="RING-type" evidence="12">
    <location>
        <begin position="35"/>
        <end position="96"/>
    </location>
</feature>
<keyword evidence="9" id="KW-0156">Chromatin regulator</keyword>
<dbReference type="OrthoDB" id="5330228at2759"/>
<dbReference type="PANTHER" id="PTHR14140:SF46">
    <property type="entry name" value="E3 UBIQUITIN-PROTEIN LIGASE ORTHRUS 1-RELATED"/>
    <property type="match status" value="1"/>
</dbReference>
<evidence type="ECO:0000313" key="14">
    <source>
        <dbReference type="Proteomes" id="UP000467841"/>
    </source>
</evidence>
<dbReference type="PANTHER" id="PTHR14140">
    <property type="entry name" value="E3 UBIQUITIN-PROTEIN LIGASE UHRF-RELATED"/>
    <property type="match status" value="1"/>
</dbReference>
<comment type="caution">
    <text evidence="13">The sequence shown here is derived from an EMBL/GenBank/DDBJ whole genome shotgun (WGS) entry which is preliminary data.</text>
</comment>
<feature type="compositionally biased region" description="Low complexity" evidence="11">
    <location>
        <begin position="140"/>
        <end position="149"/>
    </location>
</feature>
<dbReference type="InterPro" id="IPR018957">
    <property type="entry name" value="Znf_C3HC4_RING-type"/>
</dbReference>
<reference evidence="13" key="1">
    <citation type="submission" date="2020-01" db="EMBL/GenBank/DDBJ databases">
        <authorList>
            <person name="Mishra B."/>
        </authorList>
    </citation>
    <scope>NUCLEOTIDE SEQUENCE [LARGE SCALE GENOMIC DNA]</scope>
</reference>
<dbReference type="InterPro" id="IPR011011">
    <property type="entry name" value="Znf_FYVE_PHD"/>
</dbReference>
<feature type="region of interest" description="Disordered" evidence="11">
    <location>
        <begin position="130"/>
        <end position="157"/>
    </location>
</feature>
<protein>
    <recommendedName>
        <fullName evidence="3">RING-type E3 ubiquitin transferase</fullName>
        <ecNumber evidence="3">2.3.2.27</ecNumber>
    </recommendedName>
</protein>
<dbReference type="SUPFAM" id="SSF57903">
    <property type="entry name" value="FYVE/PHD zinc finger"/>
    <property type="match status" value="1"/>
</dbReference>
<evidence type="ECO:0000256" key="6">
    <source>
        <dbReference type="ARBA" id="ARBA00022771"/>
    </source>
</evidence>
<dbReference type="GO" id="GO:0008270">
    <property type="term" value="F:zinc ion binding"/>
    <property type="evidence" value="ECO:0007669"/>
    <property type="project" value="UniProtKB-KW"/>
</dbReference>
<dbReference type="GO" id="GO:0044027">
    <property type="term" value="P:negative regulation of gene expression via chromosomal CpG island methylation"/>
    <property type="evidence" value="ECO:0007669"/>
    <property type="project" value="TreeGrafter"/>
</dbReference>
<dbReference type="Pfam" id="PF00097">
    <property type="entry name" value="zf-C3HC4"/>
    <property type="match status" value="1"/>
</dbReference>
<dbReference type="Gene3D" id="3.30.40.10">
    <property type="entry name" value="Zinc/RING finger domain, C3HC4 (zinc finger)"/>
    <property type="match status" value="1"/>
</dbReference>
<evidence type="ECO:0000259" key="12">
    <source>
        <dbReference type="PROSITE" id="PS50089"/>
    </source>
</evidence>
<keyword evidence="4" id="KW-0808">Transferase</keyword>
<evidence type="ECO:0000313" key="13">
    <source>
        <dbReference type="EMBL" id="CAA7045877.1"/>
    </source>
</evidence>
<keyword evidence="7" id="KW-0833">Ubl conjugation pathway</keyword>
<dbReference type="PROSITE" id="PS50089">
    <property type="entry name" value="ZF_RING_2"/>
    <property type="match status" value="1"/>
</dbReference>
<keyword evidence="5" id="KW-0479">Metal-binding</keyword>
<sequence>MTPPTEESLMCAMPWHASCLSSPPETLASTLQWECPDCSGEGDCLPIAFIDESDLVAAILAIEDSPVTAPCGHNFCMKCFGKWTIGQGKRTCAECRKVIPLRMVRNPWINSALVSAIRLAKAARPSTNAISSSIKHKSAAAEASTSQAAPNGNEQQP</sequence>
<keyword evidence="6 10" id="KW-0863">Zinc-finger</keyword>
<dbReference type="GO" id="GO:0016567">
    <property type="term" value="P:protein ubiquitination"/>
    <property type="evidence" value="ECO:0007669"/>
    <property type="project" value="TreeGrafter"/>
</dbReference>
<evidence type="ECO:0000256" key="10">
    <source>
        <dbReference type="PROSITE-ProRule" id="PRU00175"/>
    </source>
</evidence>
<dbReference type="AlphaFoldDB" id="A0A6D2KDL7"/>
<keyword evidence="14" id="KW-1185">Reference proteome</keyword>
<evidence type="ECO:0000256" key="11">
    <source>
        <dbReference type="SAM" id="MobiDB-lite"/>
    </source>
</evidence>
<comment type="catalytic activity">
    <reaction evidence="1">
        <text>S-ubiquitinyl-[E2 ubiquitin-conjugating enzyme]-L-cysteine + [acceptor protein]-L-lysine = [E2 ubiquitin-conjugating enzyme]-L-cysteine + N(6)-ubiquitinyl-[acceptor protein]-L-lysine.</text>
        <dbReference type="EC" id="2.3.2.27"/>
    </reaction>
</comment>
<dbReference type="GO" id="GO:0061630">
    <property type="term" value="F:ubiquitin protein ligase activity"/>
    <property type="evidence" value="ECO:0007669"/>
    <property type="project" value="UniProtKB-EC"/>
</dbReference>
<evidence type="ECO:0000256" key="7">
    <source>
        <dbReference type="ARBA" id="ARBA00022786"/>
    </source>
</evidence>
<accession>A0A6D2KDL7</accession>
<dbReference type="SUPFAM" id="SSF57850">
    <property type="entry name" value="RING/U-box"/>
    <property type="match status" value="1"/>
</dbReference>
<evidence type="ECO:0000256" key="4">
    <source>
        <dbReference type="ARBA" id="ARBA00022679"/>
    </source>
</evidence>
<evidence type="ECO:0000256" key="8">
    <source>
        <dbReference type="ARBA" id="ARBA00022833"/>
    </source>
</evidence>
<name>A0A6D2KDL7_9BRAS</name>
<dbReference type="EC" id="2.3.2.27" evidence="3"/>
<comment type="pathway">
    <text evidence="2">Protein modification; protein ubiquitination.</text>
</comment>
<dbReference type="InterPro" id="IPR045134">
    <property type="entry name" value="UHRF1/2-like"/>
</dbReference>
<evidence type="ECO:0000256" key="1">
    <source>
        <dbReference type="ARBA" id="ARBA00000900"/>
    </source>
</evidence>
<proteinExistence type="predicted"/>
<organism evidence="13 14">
    <name type="scientific">Microthlaspi erraticum</name>
    <dbReference type="NCBI Taxonomy" id="1685480"/>
    <lineage>
        <taxon>Eukaryota</taxon>
        <taxon>Viridiplantae</taxon>
        <taxon>Streptophyta</taxon>
        <taxon>Embryophyta</taxon>
        <taxon>Tracheophyta</taxon>
        <taxon>Spermatophyta</taxon>
        <taxon>Magnoliopsida</taxon>
        <taxon>eudicotyledons</taxon>
        <taxon>Gunneridae</taxon>
        <taxon>Pentapetalae</taxon>
        <taxon>rosids</taxon>
        <taxon>malvids</taxon>
        <taxon>Brassicales</taxon>
        <taxon>Brassicaceae</taxon>
        <taxon>Coluteocarpeae</taxon>
        <taxon>Microthlaspi</taxon>
    </lineage>
</organism>
<evidence type="ECO:0000256" key="9">
    <source>
        <dbReference type="ARBA" id="ARBA00022853"/>
    </source>
</evidence>
<gene>
    <name evidence="13" type="ORF">MERR_LOCUS33112</name>
</gene>